<comment type="catalytic activity">
    <reaction evidence="16 17">
        <text>N(4)-(alpha-D-Man-(1-&gt;3)-[alpha-D-Man-(1-&gt;3)-[alpha-D-Man-(1-&gt;6)]-alpha-D-Man-(1-&gt;6)]-beta-D-Man-(1-&gt;4)-beta-D-GlcNAc-(1-&gt;4)-beta-D-GlcNAc)-L-asparaginyl-[protein] (N-glucan mannose isomer 5A1,2) + UDP-N-acetyl-alpha-D-glucosamine = N(4)-{beta-D-GlcNAc-(1-&gt;2)-alpha-D-Man-(1-&gt;3)-[alpha-D-Man-(1-&gt;3)-[alpha-D-Man-(1-&gt;6)]-alpha-D-Man-(1-&gt;6)]-beta-D-Man-(1-&gt;4)-beta-D-GlcNAc-(1-&gt;4)-beta-D-GlcNAc}-L-asparaginyl-[protein] + UDP + H(+)</text>
        <dbReference type="Rhea" id="RHEA:11456"/>
        <dbReference type="Rhea" id="RHEA-COMP:14367"/>
        <dbReference type="Rhea" id="RHEA-COMP:14368"/>
        <dbReference type="ChEBI" id="CHEBI:15378"/>
        <dbReference type="ChEBI" id="CHEBI:57705"/>
        <dbReference type="ChEBI" id="CHEBI:58223"/>
        <dbReference type="ChEBI" id="CHEBI:59087"/>
        <dbReference type="ChEBI" id="CHEBI:60625"/>
        <dbReference type="EC" id="2.4.1.101"/>
    </reaction>
</comment>
<comment type="caution">
    <text evidence="18">The sequence shown here is derived from an EMBL/GenBank/DDBJ whole genome shotgun (WGS) entry which is preliminary data.</text>
</comment>
<keyword evidence="7 17" id="KW-0479">Metal-binding</keyword>
<keyword evidence="5" id="KW-0808">Transferase</keyword>
<accession>A0A1V9WYH6</accession>
<dbReference type="InterPro" id="IPR052261">
    <property type="entry name" value="Glycosyltransferase_13"/>
</dbReference>
<dbReference type="InParanoid" id="A0A1V9WYH6"/>
<dbReference type="PANTHER" id="PTHR10468">
    <property type="entry name" value="PROTEIN O-LINKED-MANNOSE BETA-1,2-N-ACETYLGLUCOSAMINYLTRANSFERASE 1/ALPHA-1,3-MANNOSYL-GLYCOPROTEIN 2-BETA-N-ACETYLGLUCOSAMINYLTRANSFERASE"/>
    <property type="match status" value="1"/>
</dbReference>
<gene>
    <name evidence="18" type="ORF">BIW11_02393</name>
</gene>
<dbReference type="SUPFAM" id="SSF53448">
    <property type="entry name" value="Nucleotide-diphospho-sugar transferases"/>
    <property type="match status" value="1"/>
</dbReference>
<evidence type="ECO:0000256" key="12">
    <source>
        <dbReference type="ARBA" id="ARBA00023211"/>
    </source>
</evidence>
<keyword evidence="10 17" id="KW-0333">Golgi apparatus</keyword>
<dbReference type="EC" id="2.4.1.101" evidence="14 17"/>
<evidence type="ECO:0000256" key="16">
    <source>
        <dbReference type="ARBA" id="ARBA00049421"/>
    </source>
</evidence>
<comment type="similarity">
    <text evidence="3 17">Belongs to the glycosyltransferase 13 family.</text>
</comment>
<dbReference type="GO" id="GO:0003827">
    <property type="term" value="F:alpha-1,3-mannosylglycoprotein 2-beta-N-acetylglucosaminyltransferase activity"/>
    <property type="evidence" value="ECO:0007669"/>
    <property type="project" value="UniProtKB-UniRule"/>
</dbReference>
<evidence type="ECO:0000256" key="9">
    <source>
        <dbReference type="ARBA" id="ARBA00022989"/>
    </source>
</evidence>
<evidence type="ECO:0000256" key="15">
    <source>
        <dbReference type="ARBA" id="ARBA00041712"/>
    </source>
</evidence>
<name>A0A1V9WYH6_9ACAR</name>
<evidence type="ECO:0000256" key="10">
    <source>
        <dbReference type="ARBA" id="ARBA00023034"/>
    </source>
</evidence>
<evidence type="ECO:0000256" key="5">
    <source>
        <dbReference type="ARBA" id="ARBA00022679"/>
    </source>
</evidence>
<evidence type="ECO:0000256" key="6">
    <source>
        <dbReference type="ARBA" id="ARBA00022692"/>
    </source>
</evidence>
<dbReference type="GO" id="GO:0030145">
    <property type="term" value="F:manganese ion binding"/>
    <property type="evidence" value="ECO:0007669"/>
    <property type="project" value="UniProtKB-UniRule"/>
</dbReference>
<comment type="subcellular location">
    <subcellularLocation>
        <location evidence="1 17">Golgi apparatus membrane</location>
        <topology evidence="1 17">Single-pass type II membrane protein</topology>
    </subcellularLocation>
</comment>
<keyword evidence="11" id="KW-0472">Membrane</keyword>
<evidence type="ECO:0000313" key="18">
    <source>
        <dbReference type="EMBL" id="OQR66156.1"/>
    </source>
</evidence>
<organism evidence="18 19">
    <name type="scientific">Tropilaelaps mercedesae</name>
    <dbReference type="NCBI Taxonomy" id="418985"/>
    <lineage>
        <taxon>Eukaryota</taxon>
        <taxon>Metazoa</taxon>
        <taxon>Ecdysozoa</taxon>
        <taxon>Arthropoda</taxon>
        <taxon>Chelicerata</taxon>
        <taxon>Arachnida</taxon>
        <taxon>Acari</taxon>
        <taxon>Parasitiformes</taxon>
        <taxon>Mesostigmata</taxon>
        <taxon>Gamasina</taxon>
        <taxon>Dermanyssoidea</taxon>
        <taxon>Laelapidae</taxon>
        <taxon>Tropilaelaps</taxon>
    </lineage>
</organism>
<evidence type="ECO:0000256" key="8">
    <source>
        <dbReference type="ARBA" id="ARBA00022968"/>
    </source>
</evidence>
<reference evidence="18 19" key="1">
    <citation type="journal article" date="2017" name="Gigascience">
        <title>Draft genome of the honey bee ectoparasitic mite, Tropilaelaps mercedesae, is shaped by the parasitic life history.</title>
        <authorList>
            <person name="Dong X."/>
            <person name="Armstrong S.D."/>
            <person name="Xia D."/>
            <person name="Makepeace B.L."/>
            <person name="Darby A.C."/>
            <person name="Kadowaki T."/>
        </authorList>
    </citation>
    <scope>NUCLEOTIDE SEQUENCE [LARGE SCALE GENOMIC DNA]</scope>
    <source>
        <strain evidence="18">Wuxi-XJTLU</strain>
    </source>
</reference>
<proteinExistence type="inferred from homology"/>
<dbReference type="Proteomes" id="UP000192247">
    <property type="component" value="Unassembled WGS sequence"/>
</dbReference>
<dbReference type="OrthoDB" id="440755at2759"/>
<evidence type="ECO:0000256" key="14">
    <source>
        <dbReference type="ARBA" id="ARBA00038949"/>
    </source>
</evidence>
<keyword evidence="6" id="KW-0812">Transmembrane</keyword>
<keyword evidence="19" id="KW-1185">Reference proteome</keyword>
<comment type="pathway">
    <text evidence="2 17">Protein modification; protein glycosylation.</text>
</comment>
<evidence type="ECO:0000313" key="19">
    <source>
        <dbReference type="Proteomes" id="UP000192247"/>
    </source>
</evidence>
<dbReference type="Gene3D" id="3.90.550.10">
    <property type="entry name" value="Spore Coat Polysaccharide Biosynthesis Protein SpsA, Chain A"/>
    <property type="match status" value="2"/>
</dbReference>
<evidence type="ECO:0000256" key="4">
    <source>
        <dbReference type="ARBA" id="ARBA00022676"/>
    </source>
</evidence>
<evidence type="ECO:0000256" key="3">
    <source>
        <dbReference type="ARBA" id="ARBA00006492"/>
    </source>
</evidence>
<evidence type="ECO:0000256" key="2">
    <source>
        <dbReference type="ARBA" id="ARBA00004922"/>
    </source>
</evidence>
<comment type="function">
    <text evidence="13 17">Initiates complex N-linked carbohydrate formation. Essential for the conversion of high-mannose to hybrid and complex N-glycans.</text>
</comment>
<dbReference type="Pfam" id="PF03071">
    <property type="entry name" value="GNT-I"/>
    <property type="match status" value="2"/>
</dbReference>
<keyword evidence="4 17" id="KW-0328">Glycosyltransferase</keyword>
<dbReference type="InterPro" id="IPR029044">
    <property type="entry name" value="Nucleotide-diphossugar_trans"/>
</dbReference>
<dbReference type="GO" id="GO:0000139">
    <property type="term" value="C:Golgi membrane"/>
    <property type="evidence" value="ECO:0007669"/>
    <property type="project" value="UniProtKB-SubCell"/>
</dbReference>
<dbReference type="InterPro" id="IPR004139">
    <property type="entry name" value="Glyco_trans_13"/>
</dbReference>
<dbReference type="Gene3D" id="3.10.180.20">
    <property type="entry name" value="N-Acetylglucosaminyltransferase I, Domain 2"/>
    <property type="match status" value="1"/>
</dbReference>
<dbReference type="AlphaFoldDB" id="A0A1V9WYH6"/>
<dbReference type="PANTHER" id="PTHR10468:SF0">
    <property type="entry name" value="ALPHA-1,3-MANNOSYL-GLYCOPROTEIN 2-BETA-N-ACETYLGLUCOSAMINYLTRANSFERASE"/>
    <property type="match status" value="1"/>
</dbReference>
<keyword evidence="9" id="KW-1133">Transmembrane helix</keyword>
<evidence type="ECO:0000256" key="17">
    <source>
        <dbReference type="RuleBase" id="RU368119"/>
    </source>
</evidence>
<comment type="cofactor">
    <cofactor evidence="17">
        <name>Mn(2+)</name>
        <dbReference type="ChEBI" id="CHEBI:29035"/>
    </cofactor>
    <text evidence="17">The cofactor is mostly bound to the substrate.</text>
</comment>
<dbReference type="UniPathway" id="UPA00378"/>
<evidence type="ECO:0000256" key="13">
    <source>
        <dbReference type="ARBA" id="ARBA00037706"/>
    </source>
</evidence>
<keyword evidence="12 17" id="KW-0464">Manganese</keyword>
<dbReference type="STRING" id="418985.A0A1V9WYH6"/>
<sequence length="367" mass="42025">MVTPTRSGQNGNGWSTIEWSQSASERGRGDFNALRPPAGAGQIARFLLHDLNNNQLDDVMPIKLETQPPGVRQTQLMKSLTPVLVLACNRSEFLQRVLNQLYKLINGTDNYPVVISQDCDSPATEAVARRFNATYLRQPDQRRIAPPDLSVDLFDYFAALKPMLLSDDNVLCISGFNDNGKANNIDMRDPCRLWWTDFFPGLGWMTTTRLIRELLPKWPKVFWDDWLRESTQRKGRSCIRPEVAKTTTFGKEGVSAGQFFDNHLAKILLNTKRCLYNNDWIERLQRQRYDKPVTQLADMETVNVNDIKRRRPSTKPVKIVCSTIKEWKHVCKVLDIMDDIRGGVARNSFKGVVPTFYYGNRVFVVPP</sequence>
<evidence type="ECO:0000256" key="1">
    <source>
        <dbReference type="ARBA" id="ARBA00004323"/>
    </source>
</evidence>
<evidence type="ECO:0000256" key="7">
    <source>
        <dbReference type="ARBA" id="ARBA00022723"/>
    </source>
</evidence>
<dbReference type="EMBL" id="MNPL01033531">
    <property type="protein sequence ID" value="OQR66156.1"/>
    <property type="molecule type" value="Genomic_DNA"/>
</dbReference>
<keyword evidence="8 17" id="KW-0735">Signal-anchor</keyword>
<protein>
    <recommendedName>
        <fullName evidence="14 17">Alpha-1,3-mannosyl-glycoprotein 2-beta-N-acetylglucosaminyltransferase</fullName>
        <shortName evidence="17">GNT-I</shortName>
        <shortName evidence="17">GlcNAc-T I</shortName>
        <ecNumber evidence="14 17">2.4.1.101</ecNumber>
    </recommendedName>
    <alternativeName>
        <fullName evidence="15 17">N-glycosyl-oligosaccharide-glycoprotein N-acetylglucosaminyltransferase I</fullName>
    </alternativeName>
</protein>
<evidence type="ECO:0000256" key="11">
    <source>
        <dbReference type="ARBA" id="ARBA00023136"/>
    </source>
</evidence>